<proteinExistence type="inferred from homology"/>
<reference evidence="7 8" key="1">
    <citation type="submission" date="2017-12" db="EMBL/GenBank/DDBJ databases">
        <title>Chromulinavorax destructans is a abundant pathogen of dominant heterotrophic picoflagllates.</title>
        <authorList>
            <person name="Deeg C.M."/>
            <person name="Zimmer M."/>
            <person name="Suttle C.A."/>
        </authorList>
    </citation>
    <scope>NUCLEOTIDE SEQUENCE [LARGE SCALE GENOMIC DNA]</scope>
    <source>
        <strain evidence="7 8">SeV1</strain>
    </source>
</reference>
<dbReference type="EC" id="3.2.1.21" evidence="2"/>
<keyword evidence="4" id="KW-0326">Glycosidase</keyword>
<feature type="active site" description="Nucleophile" evidence="5">
    <location>
        <position position="421"/>
    </location>
</feature>
<dbReference type="Gene3D" id="3.20.20.80">
    <property type="entry name" value="Glycosidases"/>
    <property type="match status" value="1"/>
</dbReference>
<dbReference type="Proteomes" id="UP000254834">
    <property type="component" value="Chromosome"/>
</dbReference>
<evidence type="ECO:0000256" key="3">
    <source>
        <dbReference type="ARBA" id="ARBA00022801"/>
    </source>
</evidence>
<keyword evidence="3" id="KW-0378">Hydrolase</keyword>
<evidence type="ECO:0000313" key="8">
    <source>
        <dbReference type="Proteomes" id="UP000254834"/>
    </source>
</evidence>
<evidence type="ECO:0000256" key="5">
    <source>
        <dbReference type="PROSITE-ProRule" id="PRU10055"/>
    </source>
</evidence>
<evidence type="ECO:0000256" key="4">
    <source>
        <dbReference type="ARBA" id="ARBA00023295"/>
    </source>
</evidence>
<dbReference type="GO" id="GO:0008422">
    <property type="term" value="F:beta-glucosidase activity"/>
    <property type="evidence" value="ECO:0007669"/>
    <property type="project" value="UniProtKB-EC"/>
</dbReference>
<dbReference type="EMBL" id="CP025544">
    <property type="protein sequence ID" value="AXK60316.1"/>
    <property type="molecule type" value="Genomic_DNA"/>
</dbReference>
<protein>
    <recommendedName>
        <fullName evidence="2">beta-glucosidase</fullName>
        <ecNumber evidence="2">3.2.1.21</ecNumber>
    </recommendedName>
</protein>
<dbReference type="InterPro" id="IPR018120">
    <property type="entry name" value="Glyco_hydro_1_AS"/>
</dbReference>
<comment type="similarity">
    <text evidence="1 6">Belongs to the glycosyl hydrolase 1 family.</text>
</comment>
<dbReference type="OrthoDB" id="9765195at2"/>
<accession>A0A345ZAJ9</accession>
<evidence type="ECO:0000313" key="7">
    <source>
        <dbReference type="EMBL" id="AXK60316.1"/>
    </source>
</evidence>
<gene>
    <name evidence="7" type="ORF">C0J27_00930</name>
</gene>
<dbReference type="InterPro" id="IPR017853">
    <property type="entry name" value="GH"/>
</dbReference>
<keyword evidence="8" id="KW-1185">Reference proteome</keyword>
<evidence type="ECO:0000256" key="1">
    <source>
        <dbReference type="ARBA" id="ARBA00010838"/>
    </source>
</evidence>
<name>A0A345ZAJ9_9BACT</name>
<dbReference type="PRINTS" id="PR00131">
    <property type="entry name" value="GLHYDRLASE1"/>
</dbReference>
<dbReference type="GO" id="GO:0016052">
    <property type="term" value="P:carbohydrate catabolic process"/>
    <property type="evidence" value="ECO:0007669"/>
    <property type="project" value="TreeGrafter"/>
</dbReference>
<organism evidence="7 8">
    <name type="scientific">Candidatus Chromulinivorax destructor</name>
    <dbReference type="NCBI Taxonomy" id="2066483"/>
    <lineage>
        <taxon>Bacteria</taxon>
        <taxon>Candidatus Babelota</taxon>
        <taxon>Candidatus Babeliae</taxon>
        <taxon>Candidatus Babeliales</taxon>
        <taxon>Candidatus Chromulinivoraceae</taxon>
        <taxon>Candidatus Chromulinivorax</taxon>
    </lineage>
</organism>
<dbReference type="PANTHER" id="PTHR10353">
    <property type="entry name" value="GLYCOSYL HYDROLASE"/>
    <property type="match status" value="1"/>
</dbReference>
<dbReference type="SUPFAM" id="SSF51445">
    <property type="entry name" value="(Trans)glycosidases"/>
    <property type="match status" value="1"/>
</dbReference>
<dbReference type="PROSITE" id="PS00572">
    <property type="entry name" value="GLYCOSYL_HYDROL_F1_1"/>
    <property type="match status" value="1"/>
</dbReference>
<dbReference type="PANTHER" id="PTHR10353:SF36">
    <property type="entry name" value="LP05116P"/>
    <property type="match status" value="1"/>
</dbReference>
<dbReference type="InterPro" id="IPR001360">
    <property type="entry name" value="Glyco_hydro_1"/>
</dbReference>
<evidence type="ECO:0000256" key="2">
    <source>
        <dbReference type="ARBA" id="ARBA00012744"/>
    </source>
</evidence>
<evidence type="ECO:0000256" key="6">
    <source>
        <dbReference type="RuleBase" id="RU003690"/>
    </source>
</evidence>
<sequence>MVYSIDNNAANYKKVIMKHQSLKKSLLILLCALITQSRVQSSDRHSATQTVIMTAIVGATAYTAYSYVHAPVTPTIKIKNVAQEKLNFPSDFAWGVSTSSTQCEQTNHNNCWSRSYLDTIESKKNTIAPNHACNSWTHWKDDIDKAIHLGCTSYRISFEWSRIQPTEGTLDQDAINHYVEIAKYCQKNNIQLMCCLHHYSDPIWFMHKGGFAKAENITLFTDYCQKMYEALQAYVHQWIVISQPVAYALKGYKVGMQPPFLKDSGLETTVMLNMFNAHIAVYDILHNAFKNNSIGKKPEVGLCHQIVQMKAASSFNPLEQLVATFADRLSNQTLLRTFTDGHFQSLMPMVDIAYLPDAPDKFDFFALSYYSPLAFTGITPNGPACDEQCASRDAFRIIDKEGMYDAIVQASKLGKPIYIVENGINPKNEEQRELLLNSYLSAISQAIADGYNVRGYMHWTLMNNYEWCYIDEQGNINQNNPDFGLYHNRIINDTTGQLHADHANHDAMLKQSGKYYKNIIAMQK</sequence>
<dbReference type="KEGG" id="cdes:C0J27_00930"/>
<dbReference type="GO" id="GO:0005829">
    <property type="term" value="C:cytosol"/>
    <property type="evidence" value="ECO:0007669"/>
    <property type="project" value="TreeGrafter"/>
</dbReference>
<dbReference type="AlphaFoldDB" id="A0A345ZAJ9"/>
<dbReference type="Pfam" id="PF00232">
    <property type="entry name" value="Glyco_hydro_1"/>
    <property type="match status" value="1"/>
</dbReference>